<dbReference type="KEGG" id="adp:NCTC12871_01409"/>
<comment type="function">
    <text evidence="6">With EpmB is involved in the beta-lysylation step of the post-translational modification of translation elongation factor P (EF-P). Catalyzes the ATP-dependent activation of (R)-beta-lysine produced by EpmB, forming a lysyl-adenylate, from which the beta-lysyl moiety is then transferred to the epsilon-amino group of a conserved specific lysine residue in EF-P.</text>
</comment>
<evidence type="ECO:0000256" key="4">
    <source>
        <dbReference type="ARBA" id="ARBA00022840"/>
    </source>
</evidence>
<dbReference type="InterPro" id="IPR018149">
    <property type="entry name" value="Lys-tRNA-synth_II_C"/>
</dbReference>
<feature type="binding site" evidence="6">
    <location>
        <begin position="124"/>
        <end position="126"/>
    </location>
    <ligand>
        <name>ATP</name>
        <dbReference type="ChEBI" id="CHEBI:30616"/>
    </ligand>
</feature>
<feature type="binding site" evidence="6">
    <location>
        <position position="142"/>
    </location>
    <ligand>
        <name>substrate</name>
    </ligand>
</feature>
<keyword evidence="4 6" id="KW-0067">ATP-binding</keyword>
<dbReference type="OrthoDB" id="9802326at2"/>
<dbReference type="SUPFAM" id="SSF55681">
    <property type="entry name" value="Class II aaRS and biotin synthetases"/>
    <property type="match status" value="1"/>
</dbReference>
<keyword evidence="9" id="KW-1185">Reference proteome</keyword>
<dbReference type="GO" id="GO:0006430">
    <property type="term" value="P:lysyl-tRNA aminoacylation"/>
    <property type="evidence" value="ECO:0007669"/>
    <property type="project" value="InterPro"/>
</dbReference>
<dbReference type="Proteomes" id="UP000279799">
    <property type="component" value="Chromosome"/>
</dbReference>
<keyword evidence="2 6" id="KW-0436">Ligase</keyword>
<evidence type="ECO:0000259" key="7">
    <source>
        <dbReference type="PROSITE" id="PS50862"/>
    </source>
</evidence>
<dbReference type="GO" id="GO:0005524">
    <property type="term" value="F:ATP binding"/>
    <property type="evidence" value="ECO:0007669"/>
    <property type="project" value="UniProtKB-UniRule"/>
</dbReference>
<dbReference type="PANTHER" id="PTHR42918:SF6">
    <property type="entry name" value="ELONGATION FACTOR P--(R)-BETA-LYSINE LIGASE"/>
    <property type="match status" value="1"/>
</dbReference>
<dbReference type="InterPro" id="IPR004525">
    <property type="entry name" value="EpmA"/>
</dbReference>
<dbReference type="GO" id="GO:0016880">
    <property type="term" value="F:acid-ammonia (or amide) ligase activity"/>
    <property type="evidence" value="ECO:0007669"/>
    <property type="project" value="UniProtKB-UniRule"/>
</dbReference>
<dbReference type="PRINTS" id="PR00982">
    <property type="entry name" value="TRNASYNTHLYS"/>
</dbReference>
<feature type="binding site" evidence="6">
    <location>
        <begin position="100"/>
        <end position="102"/>
    </location>
    <ligand>
        <name>substrate</name>
    </ligand>
</feature>
<dbReference type="EMBL" id="LR134510">
    <property type="protein sequence ID" value="VEJ09920.1"/>
    <property type="molecule type" value="Genomic_DNA"/>
</dbReference>
<dbReference type="FunFam" id="3.30.930.10:FF:000017">
    <property type="entry name" value="Elongation factor P--(R)-beta-lysine ligase"/>
    <property type="match status" value="1"/>
</dbReference>
<evidence type="ECO:0000256" key="2">
    <source>
        <dbReference type="ARBA" id="ARBA00022598"/>
    </source>
</evidence>
<evidence type="ECO:0000256" key="6">
    <source>
        <dbReference type="HAMAP-Rule" id="MF_00174"/>
    </source>
</evidence>
<dbReference type="Pfam" id="PF00152">
    <property type="entry name" value="tRNA-synt_2"/>
    <property type="match status" value="1"/>
</dbReference>
<evidence type="ECO:0000256" key="1">
    <source>
        <dbReference type="ARBA" id="ARBA00011738"/>
    </source>
</evidence>
<feature type="binding site" evidence="6">
    <location>
        <position position="273"/>
    </location>
    <ligand>
        <name>substrate</name>
    </ligand>
</feature>
<name>A0A448TVG6_9PAST</name>
<evidence type="ECO:0000313" key="9">
    <source>
        <dbReference type="Proteomes" id="UP000279799"/>
    </source>
</evidence>
<keyword evidence="3 6" id="KW-0547">Nucleotide-binding</keyword>
<protein>
    <recommendedName>
        <fullName evidence="6">Elongation factor P--(R)-beta-lysine ligase</fullName>
        <shortName evidence="6">EF-P--(R)-beta-lysine ligase</shortName>
        <ecNumber evidence="6">6.3.2.-</ecNumber>
    </recommendedName>
    <alternativeName>
        <fullName evidence="6">EF-P post-translational modification enzyme A</fullName>
    </alternativeName>
    <alternativeName>
        <fullName evidence="6">EF-P-lysine lysyltransferase</fullName>
    </alternativeName>
</protein>
<dbReference type="InterPro" id="IPR004364">
    <property type="entry name" value="Aa-tRNA-synt_II"/>
</dbReference>
<feature type="domain" description="Aminoacyl-transfer RNA synthetases class-II family profile" evidence="7">
    <location>
        <begin position="43"/>
        <end position="347"/>
    </location>
</feature>
<dbReference type="NCBIfam" id="NF006828">
    <property type="entry name" value="PRK09350.1"/>
    <property type="match status" value="1"/>
</dbReference>
<dbReference type="GO" id="GO:0004824">
    <property type="term" value="F:lysine-tRNA ligase activity"/>
    <property type="evidence" value="ECO:0007669"/>
    <property type="project" value="InterPro"/>
</dbReference>
<dbReference type="GO" id="GO:0000049">
    <property type="term" value="F:tRNA binding"/>
    <property type="evidence" value="ECO:0007669"/>
    <property type="project" value="TreeGrafter"/>
</dbReference>
<accession>A0A448TVG6</accession>
<proteinExistence type="inferred from homology"/>
<dbReference type="InterPro" id="IPR045864">
    <property type="entry name" value="aa-tRNA-synth_II/BPL/LPL"/>
</dbReference>
<dbReference type="Gene3D" id="3.30.930.10">
    <property type="entry name" value="Bira Bifunctional Protein, Domain 2"/>
    <property type="match status" value="1"/>
</dbReference>
<comment type="subunit">
    <text evidence="1 6">Homodimer.</text>
</comment>
<dbReference type="InterPro" id="IPR006195">
    <property type="entry name" value="aa-tRNA-synth_II"/>
</dbReference>
<keyword evidence="8" id="KW-0030">Aminoacyl-tRNA synthetase</keyword>
<evidence type="ECO:0000256" key="5">
    <source>
        <dbReference type="ARBA" id="ARBA00052794"/>
    </source>
</evidence>
<dbReference type="NCBIfam" id="TIGR00462">
    <property type="entry name" value="genX"/>
    <property type="match status" value="1"/>
</dbReference>
<dbReference type="PROSITE" id="PS50862">
    <property type="entry name" value="AA_TRNA_LIGASE_II"/>
    <property type="match status" value="1"/>
</dbReference>
<sequence>MIDNNHALVSEGKDTQDISLDEKLKQAENTWKPSAPIKNLIARAKIIEQIRTFFRARGLLEVSTPVLSGYGVTDVHLVTFETEYLSPYQSKSETLYLMTSPEYHMKRLLTAGSGPIFQLCRVFRNEEAGKKHNPEFTMLEWYRPFFDMYRLINEVDDLLQEVLDCEPAEMVSYQFIFQECVGLDPLSCSDEELVAKAKEHNFMDAEGSDRDTLLEFLFSTVVEPQIGQNQPIAVYHFPASQAALAQLSSEDLRVAERFEFYYKGLELANGFTELTDYREQRHRFEEDNRERARLGLPEQEIDVRFLAALKAGMPNCSGVALGVDRLLMLALGASTIGEVMAFDIERA</sequence>
<dbReference type="EC" id="6.3.2.-" evidence="6"/>
<feature type="binding site" evidence="6">
    <location>
        <begin position="266"/>
        <end position="267"/>
    </location>
    <ligand>
        <name>ATP</name>
        <dbReference type="ChEBI" id="CHEBI:30616"/>
    </ligand>
</feature>
<gene>
    <name evidence="8" type="primary">genX</name>
    <name evidence="6" type="synonym">epmA</name>
    <name evidence="8" type="ORF">NCTC12871_01409</name>
</gene>
<feature type="binding site" evidence="6">
    <location>
        <position position="322"/>
    </location>
    <ligand>
        <name>ATP</name>
        <dbReference type="ChEBI" id="CHEBI:30616"/>
    </ligand>
</feature>
<dbReference type="PANTHER" id="PTHR42918">
    <property type="entry name" value="LYSYL-TRNA SYNTHETASE"/>
    <property type="match status" value="1"/>
</dbReference>
<reference evidence="8 9" key="1">
    <citation type="submission" date="2018-12" db="EMBL/GenBank/DDBJ databases">
        <authorList>
            <consortium name="Pathogen Informatics"/>
        </authorList>
    </citation>
    <scope>NUCLEOTIDE SEQUENCE [LARGE SCALE GENOMIC DNA]</scope>
    <source>
        <strain evidence="8 9">NCTC12871</strain>
    </source>
</reference>
<organism evidence="8 9">
    <name type="scientific">Actinobacillus delphinicola</name>
    <dbReference type="NCBI Taxonomy" id="51161"/>
    <lineage>
        <taxon>Bacteria</taxon>
        <taxon>Pseudomonadati</taxon>
        <taxon>Pseudomonadota</taxon>
        <taxon>Gammaproteobacteria</taxon>
        <taxon>Pasteurellales</taxon>
        <taxon>Pasteurellaceae</taxon>
        <taxon>Actinobacillus</taxon>
    </lineage>
</organism>
<comment type="similarity">
    <text evidence="6">Belongs to the class-II aminoacyl-tRNA synthetase family. EpmA subfamily.</text>
</comment>
<dbReference type="GO" id="GO:0005829">
    <property type="term" value="C:cytosol"/>
    <property type="evidence" value="ECO:0007669"/>
    <property type="project" value="TreeGrafter"/>
</dbReference>
<comment type="catalytic activity">
    <reaction evidence="5">
        <text>D-beta-lysine + L-lysyl-[protein] + ATP = N(6)-((3R)-3,6-diaminohexanoyl)-L-lysyl-[protein] + AMP + diphosphate + H(+)</text>
        <dbReference type="Rhea" id="RHEA:83435"/>
        <dbReference type="Rhea" id="RHEA-COMP:9752"/>
        <dbReference type="Rhea" id="RHEA-COMP:20131"/>
        <dbReference type="ChEBI" id="CHEBI:15378"/>
        <dbReference type="ChEBI" id="CHEBI:29969"/>
        <dbReference type="ChEBI" id="CHEBI:30616"/>
        <dbReference type="ChEBI" id="CHEBI:33019"/>
        <dbReference type="ChEBI" id="CHEBI:84138"/>
        <dbReference type="ChEBI" id="CHEBI:156053"/>
        <dbReference type="ChEBI" id="CHEBI:456215"/>
    </reaction>
    <physiologicalReaction direction="left-to-right" evidence="5">
        <dbReference type="Rhea" id="RHEA:83436"/>
    </physiologicalReaction>
</comment>
<feature type="binding site" evidence="6">
    <location>
        <position position="133"/>
    </location>
    <ligand>
        <name>ATP</name>
        <dbReference type="ChEBI" id="CHEBI:30616"/>
    </ligand>
</feature>
<evidence type="ECO:0000313" key="8">
    <source>
        <dbReference type="EMBL" id="VEJ09920.1"/>
    </source>
</evidence>
<dbReference type="RefSeq" id="WP_126600239.1">
    <property type="nucleotide sequence ID" value="NZ_LR134510.1"/>
</dbReference>
<dbReference type="AlphaFoldDB" id="A0A448TVG6"/>
<dbReference type="HAMAP" id="MF_00174">
    <property type="entry name" value="EF_P_modif_A"/>
    <property type="match status" value="1"/>
</dbReference>
<evidence type="ECO:0000256" key="3">
    <source>
        <dbReference type="ARBA" id="ARBA00022741"/>
    </source>
</evidence>